<dbReference type="RefSeq" id="XP_060297724.1">
    <property type="nucleotide sequence ID" value="XM_060445077.1"/>
</dbReference>
<evidence type="ECO:0000313" key="3">
    <source>
        <dbReference type="EMBL" id="KAK0721800.1"/>
    </source>
</evidence>
<dbReference type="Proteomes" id="UP001172101">
    <property type="component" value="Unassembled WGS sequence"/>
</dbReference>
<accession>A0AA40ATN1</accession>
<keyword evidence="4" id="KW-1185">Reference proteome</keyword>
<dbReference type="GeneID" id="85328347"/>
<dbReference type="EMBL" id="JAUIRO010000003">
    <property type="protein sequence ID" value="KAK0721800.1"/>
    <property type="molecule type" value="Genomic_DNA"/>
</dbReference>
<name>A0AA40ATN1_9PEZI</name>
<comment type="caution">
    <text evidence="3">The sequence shown here is derived from an EMBL/GenBank/DDBJ whole genome shotgun (WGS) entry which is preliminary data.</text>
</comment>
<evidence type="ECO:0000256" key="2">
    <source>
        <dbReference type="SAM" id="SignalP"/>
    </source>
</evidence>
<keyword evidence="2" id="KW-0732">Signal</keyword>
<feature type="chain" id="PRO_5041263336" evidence="2">
    <location>
        <begin position="20"/>
        <end position="294"/>
    </location>
</feature>
<dbReference type="AlphaFoldDB" id="A0AA40ATN1"/>
<proteinExistence type="predicted"/>
<sequence>MKTLATLALVLSCVSTAASWTTTNYWQTRTVTTDPKTPTVTSVAVFPTGAVSPTESKTSTSLFTSVGYTLKLTVFDLFLAPSAAVCTLSRLNCGPPVVTHTTGIITTTYWAAVPISNPSSCTETSFSYTAASTILLPSVWIRDAATQATQSENAQLVTTTVKTISTNMGGQEVTTTVCDVYLRSEGVFGVTYVAESTLLTECVNPRVYSCSSLSSALAAGAGIVGAKTTCVDPNLGYPPTGIAAAAGPGPTTDSSDPTKAAGAPSPTKSSGAEALGVSAIAVGGALAAVFGWLA</sequence>
<organism evidence="3 4">
    <name type="scientific">Lasiosphaeria miniovina</name>
    <dbReference type="NCBI Taxonomy" id="1954250"/>
    <lineage>
        <taxon>Eukaryota</taxon>
        <taxon>Fungi</taxon>
        <taxon>Dikarya</taxon>
        <taxon>Ascomycota</taxon>
        <taxon>Pezizomycotina</taxon>
        <taxon>Sordariomycetes</taxon>
        <taxon>Sordariomycetidae</taxon>
        <taxon>Sordariales</taxon>
        <taxon>Lasiosphaeriaceae</taxon>
        <taxon>Lasiosphaeria</taxon>
    </lineage>
</organism>
<feature type="signal peptide" evidence="2">
    <location>
        <begin position="1"/>
        <end position="19"/>
    </location>
</feature>
<protein>
    <submittedName>
        <fullName evidence="3">Uncharacterized protein</fullName>
    </submittedName>
</protein>
<feature type="region of interest" description="Disordered" evidence="1">
    <location>
        <begin position="241"/>
        <end position="267"/>
    </location>
</feature>
<gene>
    <name evidence="3" type="ORF">B0T26DRAFT_749280</name>
</gene>
<evidence type="ECO:0000256" key="1">
    <source>
        <dbReference type="SAM" id="MobiDB-lite"/>
    </source>
</evidence>
<reference evidence="3" key="1">
    <citation type="submission" date="2023-06" db="EMBL/GenBank/DDBJ databases">
        <title>Genome-scale phylogeny and comparative genomics of the fungal order Sordariales.</title>
        <authorList>
            <consortium name="Lawrence Berkeley National Laboratory"/>
            <person name="Hensen N."/>
            <person name="Bonometti L."/>
            <person name="Westerberg I."/>
            <person name="Brannstrom I.O."/>
            <person name="Guillou S."/>
            <person name="Cros-Aarteil S."/>
            <person name="Calhoun S."/>
            <person name="Haridas S."/>
            <person name="Kuo A."/>
            <person name="Mondo S."/>
            <person name="Pangilinan J."/>
            <person name="Riley R."/>
            <person name="LaButti K."/>
            <person name="Andreopoulos B."/>
            <person name="Lipzen A."/>
            <person name="Chen C."/>
            <person name="Yanf M."/>
            <person name="Daum C."/>
            <person name="Ng V."/>
            <person name="Clum A."/>
            <person name="Steindorff A."/>
            <person name="Ohm R."/>
            <person name="Martin F."/>
            <person name="Silar P."/>
            <person name="Natvig D."/>
            <person name="Lalanne C."/>
            <person name="Gautier V."/>
            <person name="Ament-velasquez S.L."/>
            <person name="Kruys A."/>
            <person name="Hutchinson M.I."/>
            <person name="Powell A.J."/>
            <person name="Barry K."/>
            <person name="Miller A.N."/>
            <person name="Grigoriev I.V."/>
            <person name="Debuchy R."/>
            <person name="Gladieux P."/>
            <person name="Thoren M.H."/>
            <person name="Johannesson H."/>
        </authorList>
    </citation>
    <scope>NUCLEOTIDE SEQUENCE</scope>
    <source>
        <strain evidence="3">SMH2392-1A</strain>
    </source>
</reference>
<evidence type="ECO:0000313" key="4">
    <source>
        <dbReference type="Proteomes" id="UP001172101"/>
    </source>
</evidence>
<feature type="compositionally biased region" description="Low complexity" evidence="1">
    <location>
        <begin position="241"/>
        <end position="252"/>
    </location>
</feature>